<keyword evidence="2 3" id="KW-0802">TPR repeat</keyword>
<evidence type="ECO:0000256" key="1">
    <source>
        <dbReference type="ARBA" id="ARBA00022737"/>
    </source>
</evidence>
<dbReference type="Gene3D" id="1.25.40.10">
    <property type="entry name" value="Tetratricopeptide repeat domain"/>
    <property type="match status" value="1"/>
</dbReference>
<dbReference type="PANTHER" id="PTHR45641:SF19">
    <property type="entry name" value="NEPHROCYSTIN-3"/>
    <property type="match status" value="1"/>
</dbReference>
<evidence type="ECO:0000256" key="3">
    <source>
        <dbReference type="PROSITE-ProRule" id="PRU00339"/>
    </source>
</evidence>
<accession>A0A819P878</accession>
<sequence>MCDMNEWNQSRKYLQYLLIHSNGQDLPWIEYFIGQTFYEIGQLNEARLCYDRAIKSIKINLQDSTVVLSVIGKVLYSQGKYDQALDFLQQTLEIREEYYEHFHVDIAISVDNISDLLIDQKKYDQALEYQTRAMSICKEYYQSNHTYIALILYRTVSNFILTGNVLSAQGKFDEALAIREKDLPYSYTTVVSNLMDIGRIKVNQGNFDGALDDFSRAVTLLHEYDPLNHSELTIGLEWIASI</sequence>
<comment type="caution">
    <text evidence="4">The sequence shown here is derived from an EMBL/GenBank/DDBJ whole genome shotgun (WGS) entry which is preliminary data.</text>
</comment>
<dbReference type="Proteomes" id="UP000663881">
    <property type="component" value="Unassembled WGS sequence"/>
</dbReference>
<evidence type="ECO:0000313" key="5">
    <source>
        <dbReference type="Proteomes" id="UP000663881"/>
    </source>
</evidence>
<dbReference type="Pfam" id="PF13181">
    <property type="entry name" value="TPR_8"/>
    <property type="match status" value="1"/>
</dbReference>
<dbReference type="AlphaFoldDB" id="A0A819P878"/>
<evidence type="ECO:0000313" key="4">
    <source>
        <dbReference type="EMBL" id="CAF4009427.1"/>
    </source>
</evidence>
<feature type="repeat" description="TPR" evidence="3">
    <location>
        <begin position="191"/>
        <end position="224"/>
    </location>
</feature>
<reference evidence="4" key="1">
    <citation type="submission" date="2021-02" db="EMBL/GenBank/DDBJ databases">
        <authorList>
            <person name="Nowell W R."/>
        </authorList>
    </citation>
    <scope>NUCLEOTIDE SEQUENCE</scope>
</reference>
<keyword evidence="1" id="KW-0677">Repeat</keyword>
<name>A0A819P878_9BILA</name>
<feature type="repeat" description="TPR" evidence="3">
    <location>
        <begin position="65"/>
        <end position="98"/>
    </location>
</feature>
<organism evidence="4 5">
    <name type="scientific">Adineta steineri</name>
    <dbReference type="NCBI Taxonomy" id="433720"/>
    <lineage>
        <taxon>Eukaryota</taxon>
        <taxon>Metazoa</taxon>
        <taxon>Spiralia</taxon>
        <taxon>Gnathifera</taxon>
        <taxon>Rotifera</taxon>
        <taxon>Eurotatoria</taxon>
        <taxon>Bdelloidea</taxon>
        <taxon>Adinetida</taxon>
        <taxon>Adinetidae</taxon>
        <taxon>Adineta</taxon>
    </lineage>
</organism>
<dbReference type="InterPro" id="IPR019734">
    <property type="entry name" value="TPR_rpt"/>
</dbReference>
<evidence type="ECO:0000256" key="2">
    <source>
        <dbReference type="ARBA" id="ARBA00022803"/>
    </source>
</evidence>
<evidence type="ECO:0008006" key="6">
    <source>
        <dbReference type="Google" id="ProtNLM"/>
    </source>
</evidence>
<dbReference type="Pfam" id="PF13424">
    <property type="entry name" value="TPR_12"/>
    <property type="match status" value="1"/>
</dbReference>
<dbReference type="SMART" id="SM00028">
    <property type="entry name" value="TPR"/>
    <property type="match status" value="4"/>
</dbReference>
<protein>
    <recommendedName>
        <fullName evidence="6">Tetratricopeptide repeat protein</fullName>
    </recommendedName>
</protein>
<dbReference type="InterPro" id="IPR011990">
    <property type="entry name" value="TPR-like_helical_dom_sf"/>
</dbReference>
<dbReference type="SUPFAM" id="SSF48452">
    <property type="entry name" value="TPR-like"/>
    <property type="match status" value="2"/>
</dbReference>
<gene>
    <name evidence="4" type="ORF">OKA104_LOCUS30274</name>
</gene>
<dbReference type="EMBL" id="CAJOAY010003213">
    <property type="protein sequence ID" value="CAF4009427.1"/>
    <property type="molecule type" value="Genomic_DNA"/>
</dbReference>
<dbReference type="PROSITE" id="PS50005">
    <property type="entry name" value="TPR"/>
    <property type="match status" value="2"/>
</dbReference>
<dbReference type="PANTHER" id="PTHR45641">
    <property type="entry name" value="TETRATRICOPEPTIDE REPEAT PROTEIN (AFU_ORTHOLOGUE AFUA_6G03870)"/>
    <property type="match status" value="1"/>
</dbReference>
<proteinExistence type="predicted"/>